<keyword evidence="1" id="KW-1133">Transmembrane helix</keyword>
<protein>
    <submittedName>
        <fullName evidence="4">Glycosyltransferase family 1 protein</fullName>
    </submittedName>
</protein>
<dbReference type="Proteomes" id="UP000283087">
    <property type="component" value="Unassembled WGS sequence"/>
</dbReference>
<dbReference type="RefSeq" id="WP_126159176.1">
    <property type="nucleotide sequence ID" value="NZ_RQXW01000012.1"/>
</dbReference>
<dbReference type="InterPro" id="IPR050194">
    <property type="entry name" value="Glycosyltransferase_grp1"/>
</dbReference>
<keyword evidence="4" id="KW-0808">Transferase</keyword>
<evidence type="ECO:0000256" key="1">
    <source>
        <dbReference type="SAM" id="Phobius"/>
    </source>
</evidence>
<organism evidence="4 5">
    <name type="scientific">Amphritea opalescens</name>
    <dbReference type="NCBI Taxonomy" id="2490544"/>
    <lineage>
        <taxon>Bacteria</taxon>
        <taxon>Pseudomonadati</taxon>
        <taxon>Pseudomonadota</taxon>
        <taxon>Gammaproteobacteria</taxon>
        <taxon>Oceanospirillales</taxon>
        <taxon>Oceanospirillaceae</taxon>
        <taxon>Amphritea</taxon>
    </lineage>
</organism>
<keyword evidence="5" id="KW-1185">Reference proteome</keyword>
<evidence type="ECO:0000259" key="3">
    <source>
        <dbReference type="Pfam" id="PF13439"/>
    </source>
</evidence>
<sequence>MKILHATEVDTGGTITVLKTLVESQMKSPSVNSVICLVPKIKSKTLVDIPKENIRTYRCSGRNLISFFLFSISLAVLTIKEKPDIIHLHSSFAGMFGRLVLFFLVPIVRPVVIYCPHGFSFLMDGSTTKRKVLSTIELLLSKITDRIICVSEYEKKIAALVGIKKSKLVVVHNGVSPIKGNVIKSKCSSSFGDKLNLLFVGRLNPAKGFDTLLAAMERLNDEQVHLTVLGISFSEVPSETMASNISYIGWCSEEEMYPYFMRADVLVLPSRWEGFPMVVLEAMNFSIPVVASNCTSLSESVKSGITGFLFPTSDYKELAKILSCTPFEKWKELGENGRKYYLENFTSEKMVQTTYKNYKELLGKKIVEKYLIYFEIFVIF</sequence>
<name>A0A430KNZ6_9GAMM</name>
<dbReference type="EMBL" id="RQXW01000012">
    <property type="protein sequence ID" value="RTE65229.1"/>
    <property type="molecule type" value="Genomic_DNA"/>
</dbReference>
<dbReference type="Pfam" id="PF00534">
    <property type="entry name" value="Glycos_transf_1"/>
    <property type="match status" value="1"/>
</dbReference>
<dbReference type="SUPFAM" id="SSF53756">
    <property type="entry name" value="UDP-Glycosyltransferase/glycogen phosphorylase"/>
    <property type="match status" value="1"/>
</dbReference>
<feature type="transmembrane region" description="Helical" evidence="1">
    <location>
        <begin position="99"/>
        <end position="122"/>
    </location>
</feature>
<reference evidence="4 5" key="1">
    <citation type="submission" date="2018-11" db="EMBL/GenBank/DDBJ databases">
        <title>The draft genome sequence of Amphritea opalescens ANRC-JH13T.</title>
        <authorList>
            <person name="Fang Z."/>
            <person name="Zhang Y."/>
            <person name="Han X."/>
        </authorList>
    </citation>
    <scope>NUCLEOTIDE SEQUENCE [LARGE SCALE GENOMIC DNA]</scope>
    <source>
        <strain evidence="4 5">ANRC-JH13</strain>
    </source>
</reference>
<dbReference type="GO" id="GO:0016757">
    <property type="term" value="F:glycosyltransferase activity"/>
    <property type="evidence" value="ECO:0007669"/>
    <property type="project" value="InterPro"/>
</dbReference>
<dbReference type="Pfam" id="PF13439">
    <property type="entry name" value="Glyco_transf_4"/>
    <property type="match status" value="1"/>
</dbReference>
<dbReference type="InterPro" id="IPR001296">
    <property type="entry name" value="Glyco_trans_1"/>
</dbReference>
<gene>
    <name evidence="4" type="ORF">EH243_13380</name>
</gene>
<dbReference type="PANTHER" id="PTHR45947:SF3">
    <property type="entry name" value="SULFOQUINOVOSYL TRANSFERASE SQD2"/>
    <property type="match status" value="1"/>
</dbReference>
<keyword evidence="1" id="KW-0472">Membrane</keyword>
<dbReference type="OrthoDB" id="9801609at2"/>
<keyword evidence="1" id="KW-0812">Transmembrane</keyword>
<dbReference type="InterPro" id="IPR028098">
    <property type="entry name" value="Glyco_trans_4-like_N"/>
</dbReference>
<dbReference type="AlphaFoldDB" id="A0A430KNZ6"/>
<feature type="domain" description="Glycosyltransferase subfamily 4-like N-terminal" evidence="3">
    <location>
        <begin position="55"/>
        <end position="176"/>
    </location>
</feature>
<dbReference type="PANTHER" id="PTHR45947">
    <property type="entry name" value="SULFOQUINOVOSYL TRANSFERASE SQD2"/>
    <property type="match status" value="1"/>
</dbReference>
<accession>A0A430KNZ6</accession>
<proteinExistence type="predicted"/>
<evidence type="ECO:0000313" key="4">
    <source>
        <dbReference type="EMBL" id="RTE65229.1"/>
    </source>
</evidence>
<evidence type="ECO:0000259" key="2">
    <source>
        <dbReference type="Pfam" id="PF00534"/>
    </source>
</evidence>
<evidence type="ECO:0000313" key="5">
    <source>
        <dbReference type="Proteomes" id="UP000283087"/>
    </source>
</evidence>
<feature type="domain" description="Glycosyl transferase family 1" evidence="2">
    <location>
        <begin position="191"/>
        <end position="323"/>
    </location>
</feature>
<feature type="transmembrane region" description="Helical" evidence="1">
    <location>
        <begin position="61"/>
        <end position="79"/>
    </location>
</feature>
<comment type="caution">
    <text evidence="4">The sequence shown here is derived from an EMBL/GenBank/DDBJ whole genome shotgun (WGS) entry which is preliminary data.</text>
</comment>
<dbReference type="Gene3D" id="3.40.50.2000">
    <property type="entry name" value="Glycogen Phosphorylase B"/>
    <property type="match status" value="2"/>
</dbReference>